<name>Q8PTW2_METMA</name>
<reference evidence="1 2" key="1">
    <citation type="journal article" date="2002" name="J. Mol. Microbiol. Biotechnol.">
        <title>The genome of Methanosarcina mazei: evidence for lateral gene transfer between Bacteria and Archaea.</title>
        <authorList>
            <person name="Deppenmeier U."/>
            <person name="Johann A."/>
            <person name="Hartsch T."/>
            <person name="Merkl R."/>
            <person name="Schmitz R.A."/>
            <person name="Martinez-Arias R."/>
            <person name="Henne A."/>
            <person name="Wiezer A."/>
            <person name="Baumer S."/>
            <person name="Jacobi C."/>
            <person name="Bruggemann H."/>
            <person name="Lienard T."/>
            <person name="Christmann A."/>
            <person name="Bomeke M."/>
            <person name="Steckel S."/>
            <person name="Bhattacharyya A."/>
            <person name="Lykidis A."/>
            <person name="Overbeek R."/>
            <person name="Klenk H.P."/>
            <person name="Gunsalus R.P."/>
            <person name="Fritz H.J."/>
            <person name="Gottschalk G."/>
        </authorList>
    </citation>
    <scope>NUCLEOTIDE SEQUENCE [LARGE SCALE GENOMIC DNA]</scope>
    <source>
        <strain evidence="2">ATCC BAA-159 / DSM 3647 / Goe1 / Go1 / JCM 11833 / OCM 88</strain>
    </source>
</reference>
<proteinExistence type="predicted"/>
<sequence>MYMTFAEIFNQLKELETKFNEVSYPPENAFLPSFSFKIRKAEKDCLQHDLPAIDVDDFLEKVEQ</sequence>
<protein>
    <submittedName>
        <fullName evidence="1">Uncharacterized protein</fullName>
    </submittedName>
</protein>
<dbReference type="PATRIC" id="fig|192952.21.peg.2986"/>
<organism evidence="1 2">
    <name type="scientific">Methanosarcina mazei (strain ATCC BAA-159 / DSM 3647 / Goe1 / Go1 / JCM 11833 / OCM 88)</name>
    <name type="common">Methanosarcina frisia</name>
    <dbReference type="NCBI Taxonomy" id="192952"/>
    <lineage>
        <taxon>Archaea</taxon>
        <taxon>Methanobacteriati</taxon>
        <taxon>Methanobacteriota</taxon>
        <taxon>Stenosarchaea group</taxon>
        <taxon>Methanomicrobia</taxon>
        <taxon>Methanosarcinales</taxon>
        <taxon>Methanosarcinaceae</taxon>
        <taxon>Methanosarcina</taxon>
    </lineage>
</organism>
<gene>
    <name evidence="1" type="ordered locus">MM_2599</name>
</gene>
<dbReference type="Proteomes" id="UP000000595">
    <property type="component" value="Chromosome"/>
</dbReference>
<dbReference type="EMBL" id="AE008384">
    <property type="protein sequence ID" value="AAM32295.1"/>
    <property type="molecule type" value="Genomic_DNA"/>
</dbReference>
<dbReference type="KEGG" id="mma:MM_2599"/>
<evidence type="ECO:0000313" key="1">
    <source>
        <dbReference type="EMBL" id="AAM32295.1"/>
    </source>
</evidence>
<accession>Q8PTW2</accession>
<dbReference type="eggNOG" id="arCOG05258">
    <property type="taxonomic scope" value="Archaea"/>
</dbReference>
<dbReference type="HOGENOM" id="CLU_195716_0_0_2"/>
<dbReference type="AlphaFoldDB" id="Q8PTW2"/>
<evidence type="ECO:0000313" key="2">
    <source>
        <dbReference type="Proteomes" id="UP000000595"/>
    </source>
</evidence>